<sequence>MGKADSGATYGSPPNSAAFDYLPKRPHVAATATSSGYQPPPAPSVHLHLNGIQVPSPAGTSSAPSTSTSLPRPVLGDQMSFTVNHSSRPSYPTVPTSEVIDLTSSDDETPLYPEVLTELHSLLPDHHYLDFKDGLVQRSIRNVNDLIQLAPGFLTDIIGVPQEAAVLIVNHAQTLLHRAKKGKGKAPAIHVKQETEDRLCTLVRHTFLIFLGIF</sequence>
<comment type="caution">
    <text evidence="2">The sequence shown here is derived from an EMBL/GenBank/DDBJ whole genome shotgun (WGS) entry which is preliminary data.</text>
</comment>
<dbReference type="EMBL" id="JBBXMP010000842">
    <property type="protein sequence ID" value="KAL0056889.1"/>
    <property type="molecule type" value="Genomic_DNA"/>
</dbReference>
<proteinExistence type="predicted"/>
<feature type="compositionally biased region" description="Polar residues" evidence="1">
    <location>
        <begin position="79"/>
        <end position="95"/>
    </location>
</feature>
<keyword evidence="3" id="KW-1185">Reference proteome</keyword>
<reference evidence="2 3" key="1">
    <citation type="submission" date="2024-05" db="EMBL/GenBank/DDBJ databases">
        <title>A draft genome resource for the thread blight pathogen Marasmius tenuissimus strain MS-2.</title>
        <authorList>
            <person name="Yulfo-Soto G.E."/>
            <person name="Baruah I.K."/>
            <person name="Amoako-Attah I."/>
            <person name="Bukari Y."/>
            <person name="Meinhardt L.W."/>
            <person name="Bailey B.A."/>
            <person name="Cohen S.P."/>
        </authorList>
    </citation>
    <scope>NUCLEOTIDE SEQUENCE [LARGE SCALE GENOMIC DNA]</scope>
    <source>
        <strain evidence="2 3">MS-2</strain>
    </source>
</reference>
<gene>
    <name evidence="2" type="ORF">AAF712_016498</name>
</gene>
<protein>
    <submittedName>
        <fullName evidence="2">Uncharacterized protein</fullName>
    </submittedName>
</protein>
<evidence type="ECO:0000313" key="2">
    <source>
        <dbReference type="EMBL" id="KAL0056889.1"/>
    </source>
</evidence>
<dbReference type="Proteomes" id="UP001437256">
    <property type="component" value="Unassembled WGS sequence"/>
</dbReference>
<accession>A0ABR2Z7B6</accession>
<evidence type="ECO:0000313" key="3">
    <source>
        <dbReference type="Proteomes" id="UP001437256"/>
    </source>
</evidence>
<name>A0ABR2Z7B6_9AGAR</name>
<organism evidence="2 3">
    <name type="scientific">Marasmius tenuissimus</name>
    <dbReference type="NCBI Taxonomy" id="585030"/>
    <lineage>
        <taxon>Eukaryota</taxon>
        <taxon>Fungi</taxon>
        <taxon>Dikarya</taxon>
        <taxon>Basidiomycota</taxon>
        <taxon>Agaricomycotina</taxon>
        <taxon>Agaricomycetes</taxon>
        <taxon>Agaricomycetidae</taxon>
        <taxon>Agaricales</taxon>
        <taxon>Marasmiineae</taxon>
        <taxon>Marasmiaceae</taxon>
        <taxon>Marasmius</taxon>
    </lineage>
</organism>
<feature type="compositionally biased region" description="Low complexity" evidence="1">
    <location>
        <begin position="55"/>
        <end position="69"/>
    </location>
</feature>
<evidence type="ECO:0000256" key="1">
    <source>
        <dbReference type="SAM" id="MobiDB-lite"/>
    </source>
</evidence>
<feature type="region of interest" description="Disordered" evidence="1">
    <location>
        <begin position="1"/>
        <end position="95"/>
    </location>
</feature>